<keyword evidence="2" id="KW-1185">Reference proteome</keyword>
<reference evidence="1 2" key="2">
    <citation type="journal article" date="2022" name="Mol. Ecol. Resour.">
        <title>The genomes of chicory, endive, great burdock and yacon provide insights into Asteraceae paleo-polyploidization history and plant inulin production.</title>
        <authorList>
            <person name="Fan W."/>
            <person name="Wang S."/>
            <person name="Wang H."/>
            <person name="Wang A."/>
            <person name="Jiang F."/>
            <person name="Liu H."/>
            <person name="Zhao H."/>
            <person name="Xu D."/>
            <person name="Zhang Y."/>
        </authorList>
    </citation>
    <scope>NUCLEOTIDE SEQUENCE [LARGE SCALE GENOMIC DNA]</scope>
    <source>
        <strain evidence="2">cv. Niubang</strain>
    </source>
</reference>
<name>A0ACB9EHY1_ARCLA</name>
<evidence type="ECO:0000313" key="1">
    <source>
        <dbReference type="EMBL" id="KAI3758188.1"/>
    </source>
</evidence>
<dbReference type="Proteomes" id="UP001055879">
    <property type="component" value="Linkage Group LG02"/>
</dbReference>
<accession>A0ACB9EHY1</accession>
<dbReference type="EMBL" id="CM042048">
    <property type="protein sequence ID" value="KAI3758188.1"/>
    <property type="molecule type" value="Genomic_DNA"/>
</dbReference>
<evidence type="ECO:0000313" key="2">
    <source>
        <dbReference type="Proteomes" id="UP001055879"/>
    </source>
</evidence>
<gene>
    <name evidence="1" type="ORF">L6452_05741</name>
</gene>
<organism evidence="1 2">
    <name type="scientific">Arctium lappa</name>
    <name type="common">Greater burdock</name>
    <name type="synonym">Lappa major</name>
    <dbReference type="NCBI Taxonomy" id="4217"/>
    <lineage>
        <taxon>Eukaryota</taxon>
        <taxon>Viridiplantae</taxon>
        <taxon>Streptophyta</taxon>
        <taxon>Embryophyta</taxon>
        <taxon>Tracheophyta</taxon>
        <taxon>Spermatophyta</taxon>
        <taxon>Magnoliopsida</taxon>
        <taxon>eudicotyledons</taxon>
        <taxon>Gunneridae</taxon>
        <taxon>Pentapetalae</taxon>
        <taxon>asterids</taxon>
        <taxon>campanulids</taxon>
        <taxon>Asterales</taxon>
        <taxon>Asteraceae</taxon>
        <taxon>Carduoideae</taxon>
        <taxon>Cardueae</taxon>
        <taxon>Arctiinae</taxon>
        <taxon>Arctium</taxon>
    </lineage>
</organism>
<sequence>MVGDGQGVKDVDVEIAAHPHPVALQVQNPNSQTWNQLIVGESKSKSDSLLSPVSSPFAEAYLDLLQR</sequence>
<protein>
    <submittedName>
        <fullName evidence="1">Uncharacterized protein</fullName>
    </submittedName>
</protein>
<proteinExistence type="predicted"/>
<comment type="caution">
    <text evidence="1">The sequence shown here is derived from an EMBL/GenBank/DDBJ whole genome shotgun (WGS) entry which is preliminary data.</text>
</comment>
<reference evidence="2" key="1">
    <citation type="journal article" date="2022" name="Mol. Ecol. Resour.">
        <title>The genomes of chicory, endive, great burdock and yacon provide insights into Asteraceae palaeo-polyploidization history and plant inulin production.</title>
        <authorList>
            <person name="Fan W."/>
            <person name="Wang S."/>
            <person name="Wang H."/>
            <person name="Wang A."/>
            <person name="Jiang F."/>
            <person name="Liu H."/>
            <person name="Zhao H."/>
            <person name="Xu D."/>
            <person name="Zhang Y."/>
        </authorList>
    </citation>
    <scope>NUCLEOTIDE SEQUENCE [LARGE SCALE GENOMIC DNA]</scope>
    <source>
        <strain evidence="2">cv. Niubang</strain>
    </source>
</reference>